<dbReference type="Pfam" id="PF01565">
    <property type="entry name" value="FAD_binding_4"/>
    <property type="match status" value="1"/>
</dbReference>
<evidence type="ECO:0000259" key="6">
    <source>
        <dbReference type="PROSITE" id="PS51387"/>
    </source>
</evidence>
<evidence type="ECO:0000313" key="8">
    <source>
        <dbReference type="Proteomes" id="UP001212997"/>
    </source>
</evidence>
<evidence type="ECO:0000256" key="5">
    <source>
        <dbReference type="SAM" id="SignalP"/>
    </source>
</evidence>
<dbReference type="GO" id="GO:0071949">
    <property type="term" value="F:FAD binding"/>
    <property type="evidence" value="ECO:0007669"/>
    <property type="project" value="InterPro"/>
</dbReference>
<gene>
    <name evidence="7" type="ORF">NLI96_g10273</name>
</gene>
<accession>A0AAD5UWA1</accession>
<evidence type="ECO:0000256" key="4">
    <source>
        <dbReference type="ARBA" id="ARBA00023002"/>
    </source>
</evidence>
<dbReference type="InterPro" id="IPR012951">
    <property type="entry name" value="BBE"/>
</dbReference>
<feature type="signal peptide" evidence="5">
    <location>
        <begin position="1"/>
        <end position="23"/>
    </location>
</feature>
<dbReference type="GO" id="GO:0016491">
    <property type="term" value="F:oxidoreductase activity"/>
    <property type="evidence" value="ECO:0007669"/>
    <property type="project" value="UniProtKB-KW"/>
</dbReference>
<dbReference type="PROSITE" id="PS51387">
    <property type="entry name" value="FAD_PCMH"/>
    <property type="match status" value="1"/>
</dbReference>
<evidence type="ECO:0000256" key="2">
    <source>
        <dbReference type="ARBA" id="ARBA00022630"/>
    </source>
</evidence>
<keyword evidence="4" id="KW-0560">Oxidoreductase</keyword>
<evidence type="ECO:0000313" key="7">
    <source>
        <dbReference type="EMBL" id="KAJ3477724.1"/>
    </source>
</evidence>
<keyword evidence="5" id="KW-0732">Signal</keyword>
<keyword evidence="2" id="KW-0285">Flavoprotein</keyword>
<protein>
    <recommendedName>
        <fullName evidence="6">FAD-binding PCMH-type domain-containing protein</fullName>
    </recommendedName>
</protein>
<dbReference type="InterPro" id="IPR016166">
    <property type="entry name" value="FAD-bd_PCMH"/>
</dbReference>
<evidence type="ECO:0000256" key="3">
    <source>
        <dbReference type="ARBA" id="ARBA00022827"/>
    </source>
</evidence>
<dbReference type="Pfam" id="PF08031">
    <property type="entry name" value="BBE"/>
    <property type="match status" value="1"/>
</dbReference>
<dbReference type="SUPFAM" id="SSF56176">
    <property type="entry name" value="FAD-binding/transporter-associated domain-like"/>
    <property type="match status" value="1"/>
</dbReference>
<dbReference type="PANTHER" id="PTHR42973">
    <property type="entry name" value="BINDING OXIDOREDUCTASE, PUTATIVE (AFU_ORTHOLOGUE AFUA_1G17690)-RELATED"/>
    <property type="match status" value="1"/>
</dbReference>
<dbReference type="InterPro" id="IPR050416">
    <property type="entry name" value="FAD-linked_Oxidoreductase"/>
</dbReference>
<dbReference type="Gene3D" id="3.30.465.10">
    <property type="match status" value="1"/>
</dbReference>
<comment type="caution">
    <text evidence="7">The sequence shown here is derived from an EMBL/GenBank/DDBJ whole genome shotgun (WGS) entry which is preliminary data.</text>
</comment>
<dbReference type="PANTHER" id="PTHR42973:SF13">
    <property type="entry name" value="FAD-BINDING PCMH-TYPE DOMAIN-CONTAINING PROTEIN"/>
    <property type="match status" value="1"/>
</dbReference>
<reference evidence="7" key="1">
    <citation type="submission" date="2022-07" db="EMBL/GenBank/DDBJ databases">
        <title>Genome Sequence of Physisporinus lineatus.</title>
        <authorList>
            <person name="Buettner E."/>
        </authorList>
    </citation>
    <scope>NUCLEOTIDE SEQUENCE</scope>
    <source>
        <strain evidence="7">VT162</strain>
    </source>
</reference>
<feature type="chain" id="PRO_5042104436" description="FAD-binding PCMH-type domain-containing protein" evidence="5">
    <location>
        <begin position="24"/>
        <end position="503"/>
    </location>
</feature>
<comment type="similarity">
    <text evidence="1">Belongs to the oxygen-dependent FAD-linked oxidoreductase family.</text>
</comment>
<dbReference type="AlphaFoldDB" id="A0AAD5UWA1"/>
<dbReference type="InterPro" id="IPR006094">
    <property type="entry name" value="Oxid_FAD_bind_N"/>
</dbReference>
<dbReference type="InterPro" id="IPR016169">
    <property type="entry name" value="FAD-bd_PCMH_sub2"/>
</dbReference>
<dbReference type="Proteomes" id="UP001212997">
    <property type="component" value="Unassembled WGS sequence"/>
</dbReference>
<organism evidence="7 8">
    <name type="scientific">Meripilus lineatus</name>
    <dbReference type="NCBI Taxonomy" id="2056292"/>
    <lineage>
        <taxon>Eukaryota</taxon>
        <taxon>Fungi</taxon>
        <taxon>Dikarya</taxon>
        <taxon>Basidiomycota</taxon>
        <taxon>Agaricomycotina</taxon>
        <taxon>Agaricomycetes</taxon>
        <taxon>Polyporales</taxon>
        <taxon>Meripilaceae</taxon>
        <taxon>Meripilus</taxon>
    </lineage>
</organism>
<feature type="domain" description="FAD-binding PCMH-type" evidence="6">
    <location>
        <begin position="68"/>
        <end position="251"/>
    </location>
</feature>
<sequence length="503" mass="55006">MRCGISHLVIFFTVAISPCYGRAFETRAWADAEAACRKISSVISSQSAVFAPGSPQYSEGTAHYATSSSQLSACSVEPGNVNDLSKILRIVGKNRVPFAVGFHRSSPYFFRLNQIVTQVKGAGHASNPGFSSTPGVHIAMSRFREVTYNKTSGTVEIGAGLTWIEVYDALEPHGVNVPGGRGNSIGVAGFTLGGGLSWLSNEHGLAADNVVKYDLVLPNGTFTSVTKYSNAELFFGLKGIVTKFTFRALPQGDVWGGSIVILEDHINEVTAATFKFGCSVLDPKAAIIVNYVSTQGTPTAFLSLFYNGPVPPVGIFDDFLAIPALERNISTHSFPSWIRSQDIRHVDRNYDHTFSATKYSETLLTAIANESVFWGDVLNGQQSFRNVYSVEPFLPSAFSQASAVTNAFPPSRILWLPTSINFFWEQSALDAVVESSLRQSVEHLTLVAKGEGQDVDSLPVYNNYALFDTSLEKIYQGNLRRLREMKHRYDPENIMGLTGGWRF</sequence>
<proteinExistence type="inferred from homology"/>
<keyword evidence="8" id="KW-1185">Reference proteome</keyword>
<keyword evidence="3" id="KW-0274">FAD</keyword>
<dbReference type="EMBL" id="JANAWD010000570">
    <property type="protein sequence ID" value="KAJ3477724.1"/>
    <property type="molecule type" value="Genomic_DNA"/>
</dbReference>
<evidence type="ECO:0000256" key="1">
    <source>
        <dbReference type="ARBA" id="ARBA00005466"/>
    </source>
</evidence>
<name>A0AAD5UWA1_9APHY</name>
<dbReference type="InterPro" id="IPR036318">
    <property type="entry name" value="FAD-bd_PCMH-like_sf"/>
</dbReference>